<dbReference type="PRINTS" id="PR01020">
    <property type="entry name" value="LPSBIOSNTHSS"/>
</dbReference>
<organism evidence="12 13">
    <name type="scientific">Desulfurococcus mucosus (strain ATCC 35584 / DSM 2162 / JCM 9187 / O7/1)</name>
    <dbReference type="NCBI Taxonomy" id="765177"/>
    <lineage>
        <taxon>Archaea</taxon>
        <taxon>Thermoproteota</taxon>
        <taxon>Thermoprotei</taxon>
        <taxon>Desulfurococcales</taxon>
        <taxon>Desulfurococcaceae</taxon>
        <taxon>Desulfurococcus</taxon>
    </lineage>
</organism>
<evidence type="ECO:0000256" key="8">
    <source>
        <dbReference type="ARBA" id="ARBA00022993"/>
    </source>
</evidence>
<dbReference type="NCBIfam" id="NF002243">
    <property type="entry name" value="PRK01153.1"/>
    <property type="match status" value="1"/>
</dbReference>
<reference evidence="12 13" key="2">
    <citation type="journal article" date="2011" name="Stand. Genomic Sci.">
        <title>Complete genome sequence of Desulfurococcus mucosus type strain (O7/1).</title>
        <authorList>
            <person name="Wirth R."/>
            <person name="Chertkov O."/>
            <person name="Held B."/>
            <person name="Lapidus A."/>
            <person name="Nolan M."/>
            <person name="Lucas S."/>
            <person name="Hammon N."/>
            <person name="Deshpande S."/>
            <person name="Cheng J.F."/>
            <person name="Tapia R."/>
            <person name="Han C."/>
            <person name="Goodwin L."/>
            <person name="Pitluck S."/>
            <person name="Liolios K."/>
            <person name="Ioanna P."/>
            <person name="Ivanova N."/>
            <person name="Mavromatis K."/>
            <person name="Mikhailova N."/>
            <person name="Pati A."/>
            <person name="Chen A."/>
            <person name="Palaniappan K."/>
            <person name="Land M."/>
            <person name="Hauser L."/>
            <person name="Chang Y.J."/>
            <person name="Jeffries C.D."/>
            <person name="Bilek Y."/>
            <person name="Hader T."/>
            <person name="Rohde M."/>
            <person name="Spring S."/>
            <person name="Sikorski J."/>
            <person name="Goker M."/>
            <person name="Woyke T."/>
            <person name="Bristow J."/>
            <person name="Eisen J.A."/>
            <person name="Markowitz V."/>
            <person name="Hugenholtz P."/>
            <person name="Kyrpides N.C."/>
            <person name="Klenk H.P."/>
        </authorList>
    </citation>
    <scope>NUCLEOTIDE SEQUENCE [LARGE SCALE GENOMIC DNA]</scope>
    <source>
        <strain evidence="13">ATCC 35584 / DSM 2162 / JCM 9187 / O7/1</strain>
    </source>
</reference>
<evidence type="ECO:0000256" key="5">
    <source>
        <dbReference type="ARBA" id="ARBA00022741"/>
    </source>
</evidence>
<dbReference type="Proteomes" id="UP000001068">
    <property type="component" value="Chromosome"/>
</dbReference>
<comment type="pathway">
    <text evidence="10">Cofactor biosynthesis; NAD(+) biosynthesis; NAD(+) from nicotinamide D-ribonucleotide: step 1/1.</text>
</comment>
<proteinExistence type="inferred from homology"/>
<dbReference type="HOGENOM" id="CLU_108783_0_0_2"/>
<dbReference type="GO" id="GO:0015937">
    <property type="term" value="P:coenzyme A biosynthetic process"/>
    <property type="evidence" value="ECO:0007669"/>
    <property type="project" value="UniProtKB-KW"/>
</dbReference>
<comment type="catalytic activity">
    <reaction evidence="9">
        <text>(R)-4'-phosphopantetheine + ATP + H(+) = 3'-dephospho-CoA + diphosphate</text>
        <dbReference type="Rhea" id="RHEA:19801"/>
        <dbReference type="ChEBI" id="CHEBI:15378"/>
        <dbReference type="ChEBI" id="CHEBI:30616"/>
        <dbReference type="ChEBI" id="CHEBI:33019"/>
        <dbReference type="ChEBI" id="CHEBI:57328"/>
        <dbReference type="ChEBI" id="CHEBI:61723"/>
        <dbReference type="EC" id="2.7.7.3"/>
    </reaction>
</comment>
<evidence type="ECO:0000256" key="1">
    <source>
        <dbReference type="ARBA" id="ARBA00010124"/>
    </source>
</evidence>
<evidence type="ECO:0000313" key="13">
    <source>
        <dbReference type="Proteomes" id="UP000001068"/>
    </source>
</evidence>
<dbReference type="InterPro" id="IPR006418">
    <property type="entry name" value="NMN_Atrans_arc"/>
</dbReference>
<keyword evidence="8" id="KW-0173">Coenzyme A biosynthesis</keyword>
<dbReference type="EC" id="2.7.7.1" evidence="10"/>
<keyword evidence="4 10" id="KW-0548">Nucleotidyltransferase</keyword>
<dbReference type="UniPathway" id="UPA00253">
    <property type="reaction ID" value="UER00600"/>
</dbReference>
<dbReference type="NCBIfam" id="TIGR00125">
    <property type="entry name" value="cyt_tran_rel"/>
    <property type="match status" value="1"/>
</dbReference>
<evidence type="ECO:0000256" key="10">
    <source>
        <dbReference type="HAMAP-Rule" id="MF_00243"/>
    </source>
</evidence>
<evidence type="ECO:0000256" key="2">
    <source>
        <dbReference type="ARBA" id="ARBA00022490"/>
    </source>
</evidence>
<protein>
    <recommendedName>
        <fullName evidence="10">Nicotinamide-nucleotide adenylyltransferase</fullName>
        <ecNumber evidence="10">2.7.7.1</ecNumber>
    </recommendedName>
    <alternativeName>
        <fullName evidence="10">NAD(+) diphosphorylase</fullName>
    </alternativeName>
    <alternativeName>
        <fullName evidence="10">NAD(+) pyrophosphorylase</fullName>
    </alternativeName>
    <alternativeName>
        <fullName evidence="10">NMN adenylyltransferase</fullName>
    </alternativeName>
</protein>
<keyword evidence="2 10" id="KW-0963">Cytoplasm</keyword>
<reference evidence="13" key="1">
    <citation type="submission" date="2010-11" db="EMBL/GenBank/DDBJ databases">
        <title>The complete genome of Desulfurococcus mucosus DSM 2162.</title>
        <authorList>
            <consortium name="US DOE Joint Genome Institute (JGI-PGF)"/>
            <person name="Lucas S."/>
            <person name="Copeland A."/>
            <person name="Lapidus A."/>
            <person name="Bruce D."/>
            <person name="Goodwin L."/>
            <person name="Pitluck S."/>
            <person name="Kyrpides N."/>
            <person name="Mavromatis K."/>
            <person name="Pagani I."/>
            <person name="Ivanova N."/>
            <person name="Ovchinnikova G."/>
            <person name="Chertkov O."/>
            <person name="Held B."/>
            <person name="Brettin T."/>
            <person name="Detter J.C."/>
            <person name="Tapia R."/>
            <person name="Han C."/>
            <person name="Land M."/>
            <person name="Hauser L."/>
            <person name="Markowitz V."/>
            <person name="Cheng J.-F."/>
            <person name="Hugenholtz P."/>
            <person name="Woyke T."/>
            <person name="Wu D."/>
            <person name="Wirth R."/>
            <person name="Bilek Y."/>
            <person name="Hader T."/>
            <person name="Klenk H.-P."/>
            <person name="Eisen J.A."/>
        </authorList>
    </citation>
    <scope>NUCLEOTIDE SEQUENCE [LARGE SCALE GENOMIC DNA]</scope>
    <source>
        <strain evidence="13">ATCC 35584 / DSM 2162 / JCM 9187 / O7/1</strain>
    </source>
</reference>
<keyword evidence="7" id="KW-0460">Magnesium</keyword>
<dbReference type="InterPro" id="IPR001980">
    <property type="entry name" value="PPAT"/>
</dbReference>
<evidence type="ECO:0000256" key="4">
    <source>
        <dbReference type="ARBA" id="ARBA00022695"/>
    </source>
</evidence>
<dbReference type="GO" id="GO:0009435">
    <property type="term" value="P:NAD+ biosynthetic process"/>
    <property type="evidence" value="ECO:0007669"/>
    <property type="project" value="UniProtKB-UniRule"/>
</dbReference>
<dbReference type="EMBL" id="CP002363">
    <property type="protein sequence ID" value="ADV65568.1"/>
    <property type="molecule type" value="Genomic_DNA"/>
</dbReference>
<keyword evidence="13" id="KW-1185">Reference proteome</keyword>
<dbReference type="STRING" id="765177.Desmu_1272"/>
<dbReference type="OrthoDB" id="264480at2157"/>
<keyword evidence="10" id="KW-0520">NAD</keyword>
<dbReference type="SUPFAM" id="SSF52374">
    <property type="entry name" value="Nucleotidylyl transferase"/>
    <property type="match status" value="1"/>
</dbReference>
<feature type="domain" description="Cytidyltransferase-like" evidence="11">
    <location>
        <begin position="5"/>
        <end position="134"/>
    </location>
</feature>
<evidence type="ECO:0000313" key="12">
    <source>
        <dbReference type="EMBL" id="ADV65568.1"/>
    </source>
</evidence>
<accession>E8R7A3</accession>
<dbReference type="AlphaFoldDB" id="E8R7A3"/>
<comment type="similarity">
    <text evidence="1 10">Belongs to the archaeal NMN adenylyltransferase family.</text>
</comment>
<evidence type="ECO:0000256" key="3">
    <source>
        <dbReference type="ARBA" id="ARBA00022679"/>
    </source>
</evidence>
<dbReference type="GO" id="GO:0005524">
    <property type="term" value="F:ATP binding"/>
    <property type="evidence" value="ECO:0007669"/>
    <property type="project" value="UniProtKB-KW"/>
</dbReference>
<dbReference type="InterPro" id="IPR004821">
    <property type="entry name" value="Cyt_trans-like"/>
</dbReference>
<keyword evidence="10" id="KW-0662">Pyridine nucleotide biosynthesis</keyword>
<keyword evidence="3 10" id="KW-0808">Transferase</keyword>
<dbReference type="GeneID" id="10153993"/>
<dbReference type="GO" id="GO:0004595">
    <property type="term" value="F:pantetheine-phosphate adenylyltransferase activity"/>
    <property type="evidence" value="ECO:0007669"/>
    <property type="project" value="UniProtKB-EC"/>
</dbReference>
<keyword evidence="6 10" id="KW-0067">ATP-binding</keyword>
<dbReference type="HAMAP" id="MF_00243">
    <property type="entry name" value="NMN_adenylyltr"/>
    <property type="match status" value="1"/>
</dbReference>
<dbReference type="eggNOG" id="arCOG00972">
    <property type="taxonomic scope" value="Archaea"/>
</dbReference>
<dbReference type="Gene3D" id="3.40.50.620">
    <property type="entry name" value="HUPs"/>
    <property type="match status" value="1"/>
</dbReference>
<keyword evidence="5 10" id="KW-0547">Nucleotide-binding</keyword>
<dbReference type="Pfam" id="PF01467">
    <property type="entry name" value="CTP_transf_like"/>
    <property type="match status" value="1"/>
</dbReference>
<name>E8R7A3_DESM0</name>
<dbReference type="GO" id="GO:0000309">
    <property type="term" value="F:nicotinamide-nucleotide adenylyltransferase activity"/>
    <property type="evidence" value="ECO:0007669"/>
    <property type="project" value="UniProtKB-UniRule"/>
</dbReference>
<dbReference type="InterPro" id="IPR014729">
    <property type="entry name" value="Rossmann-like_a/b/a_fold"/>
</dbReference>
<comment type="subcellular location">
    <subcellularLocation>
        <location evidence="10">Cytoplasm</location>
    </subcellularLocation>
</comment>
<dbReference type="PANTHER" id="PTHR21342:SF0">
    <property type="entry name" value="BIFUNCTIONAL NMN ADENYLYLTRANSFERASE_NUDIX HYDROLASE"/>
    <property type="match status" value="1"/>
</dbReference>
<gene>
    <name evidence="12" type="ordered locus">Desmu_1272</name>
</gene>
<dbReference type="GO" id="GO:0005737">
    <property type="term" value="C:cytoplasm"/>
    <property type="evidence" value="ECO:0007669"/>
    <property type="project" value="UniProtKB-SubCell"/>
</dbReference>
<evidence type="ECO:0000259" key="11">
    <source>
        <dbReference type="Pfam" id="PF01467"/>
    </source>
</evidence>
<evidence type="ECO:0000256" key="7">
    <source>
        <dbReference type="ARBA" id="ARBA00022842"/>
    </source>
</evidence>
<sequence length="177" mass="20635">MNRVLFPGRFQPFHRGHLAVVERLLEEFDEIVVVIGSAQEGFTCRNPFTAGERIEMLTRLFRDEHVFDRVWLIPVPDIYMPMAWTTHVLSLTPRVNAVASGNPHVLELFKWVGFKTVRIEPVEPDKYSGTRIRQLIVEGSEEWRSLVPYTVAEYMEEVGGVERIREVCVDEHSRNRR</sequence>
<dbReference type="PANTHER" id="PTHR21342">
    <property type="entry name" value="PHOSPHOPANTETHEINE ADENYLYLTRANSFERASE"/>
    <property type="match status" value="1"/>
</dbReference>
<dbReference type="KEGG" id="dmu:Desmu_1272"/>
<comment type="catalytic activity">
    <reaction evidence="10">
        <text>beta-nicotinamide D-ribonucleotide + ATP + H(+) = diphosphate + NAD(+)</text>
        <dbReference type="Rhea" id="RHEA:21360"/>
        <dbReference type="ChEBI" id="CHEBI:14649"/>
        <dbReference type="ChEBI" id="CHEBI:15378"/>
        <dbReference type="ChEBI" id="CHEBI:30616"/>
        <dbReference type="ChEBI" id="CHEBI:33019"/>
        <dbReference type="ChEBI" id="CHEBI:57540"/>
        <dbReference type="EC" id="2.7.7.1"/>
    </reaction>
</comment>
<dbReference type="RefSeq" id="WP_013562790.1">
    <property type="nucleotide sequence ID" value="NC_014961.1"/>
</dbReference>
<evidence type="ECO:0000256" key="6">
    <source>
        <dbReference type="ARBA" id="ARBA00022840"/>
    </source>
</evidence>
<evidence type="ECO:0000256" key="9">
    <source>
        <dbReference type="ARBA" id="ARBA00029346"/>
    </source>
</evidence>